<reference evidence="3 4" key="1">
    <citation type="submission" date="2014-04" db="EMBL/GenBank/DDBJ databases">
        <authorList>
            <person name="Sears C."/>
            <person name="Carroll K."/>
            <person name="Sack B.R."/>
            <person name="Qadri F."/>
            <person name="Myers L.L."/>
            <person name="Chung G.-T."/>
            <person name="Escheverria P."/>
            <person name="Fraser C.M."/>
            <person name="Sadzewicz L."/>
            <person name="Shefchek K.A."/>
            <person name="Tallon L."/>
            <person name="Das S.P."/>
            <person name="Daugherty S."/>
            <person name="Mongodin E.F."/>
        </authorList>
    </citation>
    <scope>NUCLEOTIDE SEQUENCE [LARGE SCALE GENOMIC DNA]</scope>
    <source>
        <strain evidence="3 4">3975 RP4</strain>
    </source>
</reference>
<dbReference type="Pfam" id="PF13185">
    <property type="entry name" value="GAF_2"/>
    <property type="match status" value="1"/>
</dbReference>
<dbReference type="FunFam" id="3.30.450.40:FF:000008">
    <property type="entry name" value="GAF domain-containing proteins"/>
    <property type="match status" value="1"/>
</dbReference>
<organism evidence="3 4">
    <name type="scientific">Phocaeicola vulgatus str. 3975 RP4</name>
    <dbReference type="NCBI Taxonomy" id="1339352"/>
    <lineage>
        <taxon>Bacteria</taxon>
        <taxon>Pseudomonadati</taxon>
        <taxon>Bacteroidota</taxon>
        <taxon>Bacteroidia</taxon>
        <taxon>Bacteroidales</taxon>
        <taxon>Bacteroidaceae</taxon>
        <taxon>Phocaeicola</taxon>
    </lineage>
</organism>
<dbReference type="EMBL" id="JNHM01000010">
    <property type="protein sequence ID" value="KDS56150.1"/>
    <property type="molecule type" value="Genomic_DNA"/>
</dbReference>
<dbReference type="PANTHER" id="PTHR21021">
    <property type="entry name" value="GAF/PUTATIVE CYTOSKELETAL PROTEIN"/>
    <property type="match status" value="1"/>
</dbReference>
<evidence type="ECO:0000256" key="1">
    <source>
        <dbReference type="ARBA" id="ARBA00038454"/>
    </source>
</evidence>
<proteinExistence type="inferred from homology"/>
<dbReference type="InterPro" id="IPR029016">
    <property type="entry name" value="GAF-like_dom_sf"/>
</dbReference>
<dbReference type="SUPFAM" id="SSF55781">
    <property type="entry name" value="GAF domain-like"/>
    <property type="match status" value="1"/>
</dbReference>
<dbReference type="AlphaFoldDB" id="A0A069SPB7"/>
<dbReference type="InterPro" id="IPR003018">
    <property type="entry name" value="GAF"/>
</dbReference>
<evidence type="ECO:0000313" key="3">
    <source>
        <dbReference type="EMBL" id="KDS56150.1"/>
    </source>
</evidence>
<dbReference type="Proteomes" id="UP000027661">
    <property type="component" value="Unassembled WGS sequence"/>
</dbReference>
<dbReference type="Gene3D" id="3.30.450.40">
    <property type="match status" value="1"/>
</dbReference>
<comment type="caution">
    <text evidence="3">The sequence shown here is derived from an EMBL/GenBank/DDBJ whole genome shotgun (WGS) entry which is preliminary data.</text>
</comment>
<sequence>METSFKQTTSNKVERYRLFLPQFELLISDEKEEISVLANTAAALREAFGFFWVGFYLVKDDQLILGPFQGSTACYRIHKGKGVCGTSWAEARTLIVPNVEQFPGHIACSSLSRSEIVVPILANGQVKGVLDIDSNLLNFFDETDRRYLEEVTAIVAKTLYY</sequence>
<dbReference type="PANTHER" id="PTHR21021:SF15">
    <property type="entry name" value="FREE METHIONINE-R-SULFOXIDE REDUCTASE"/>
    <property type="match status" value="1"/>
</dbReference>
<accession>A0A069SPB7</accession>
<dbReference type="GeneID" id="5304609"/>
<dbReference type="RefSeq" id="WP_012055800.1">
    <property type="nucleotide sequence ID" value="NZ_JNHM01000010.1"/>
</dbReference>
<protein>
    <submittedName>
        <fullName evidence="3">GAF domain protein</fullName>
    </submittedName>
</protein>
<dbReference type="PATRIC" id="fig|1339352.3.peg.622"/>
<name>A0A069SPB7_PHOVU</name>
<dbReference type="InterPro" id="IPR051330">
    <property type="entry name" value="Phosphatase_reg/MetRdx"/>
</dbReference>
<dbReference type="GO" id="GO:0005829">
    <property type="term" value="C:cytosol"/>
    <property type="evidence" value="ECO:0007669"/>
    <property type="project" value="TreeGrafter"/>
</dbReference>
<evidence type="ECO:0000313" key="4">
    <source>
        <dbReference type="Proteomes" id="UP000027661"/>
    </source>
</evidence>
<evidence type="ECO:0000259" key="2">
    <source>
        <dbReference type="Pfam" id="PF13185"/>
    </source>
</evidence>
<dbReference type="GO" id="GO:0033745">
    <property type="term" value="F:L-methionine-(R)-S-oxide reductase activity"/>
    <property type="evidence" value="ECO:0007669"/>
    <property type="project" value="TreeGrafter"/>
</dbReference>
<feature type="domain" description="GAF" evidence="2">
    <location>
        <begin position="35"/>
        <end position="156"/>
    </location>
</feature>
<gene>
    <name evidence="3" type="ORF">M099_0648</name>
</gene>
<comment type="similarity">
    <text evidence="1">Belongs to the free Met sulfoxide reductase family.</text>
</comment>